<name>A0ABP9KBP8_9ACTN</name>
<evidence type="ECO:0000313" key="2">
    <source>
        <dbReference type="Proteomes" id="UP001500124"/>
    </source>
</evidence>
<organism evidence="1 2">
    <name type="scientific">Streptomyces similanensis</name>
    <dbReference type="NCBI Taxonomy" id="1274988"/>
    <lineage>
        <taxon>Bacteria</taxon>
        <taxon>Bacillati</taxon>
        <taxon>Actinomycetota</taxon>
        <taxon>Actinomycetes</taxon>
        <taxon>Kitasatosporales</taxon>
        <taxon>Streptomycetaceae</taxon>
        <taxon>Streptomyces</taxon>
    </lineage>
</organism>
<comment type="caution">
    <text evidence="1">The sequence shown here is derived from an EMBL/GenBank/DDBJ whole genome shotgun (WGS) entry which is preliminary data.</text>
</comment>
<evidence type="ECO:0008006" key="3">
    <source>
        <dbReference type="Google" id="ProtNLM"/>
    </source>
</evidence>
<proteinExistence type="predicted"/>
<accession>A0ABP9KBP8</accession>
<evidence type="ECO:0000313" key="1">
    <source>
        <dbReference type="EMBL" id="GAA5055540.1"/>
    </source>
</evidence>
<dbReference type="EMBL" id="BAABKC010000042">
    <property type="protein sequence ID" value="GAA5055540.1"/>
    <property type="molecule type" value="Genomic_DNA"/>
</dbReference>
<sequence length="208" mass="21206">MLATPPAQPSRETLLVQHSAVPELAHTHARPIHWVATATAVAGVIALSSALQPGSATAAQSASGGARSAPAAAVAPPDTTGVAFPVECGPVKAVVAKKATGDLDGDGRPETVAVVHCDASMGTPPDGVYVLTQARGATAPRVVATLVEPKDRYTVTDFAVRAGQVTATLLGYSSPDVPNCCPDLKEGAKWQWKNGAFVRSAPDQARSI</sequence>
<gene>
    <name evidence="1" type="ORF">GCM10023336_27600</name>
</gene>
<reference evidence="2" key="1">
    <citation type="journal article" date="2019" name="Int. J. Syst. Evol. Microbiol.">
        <title>The Global Catalogue of Microorganisms (GCM) 10K type strain sequencing project: providing services to taxonomists for standard genome sequencing and annotation.</title>
        <authorList>
            <consortium name="The Broad Institute Genomics Platform"/>
            <consortium name="The Broad Institute Genome Sequencing Center for Infectious Disease"/>
            <person name="Wu L."/>
            <person name="Ma J."/>
        </authorList>
    </citation>
    <scope>NUCLEOTIDE SEQUENCE [LARGE SCALE GENOMIC DNA]</scope>
    <source>
        <strain evidence="2">JCM 18410</strain>
    </source>
</reference>
<dbReference type="Proteomes" id="UP001500124">
    <property type="component" value="Unassembled WGS sequence"/>
</dbReference>
<protein>
    <recommendedName>
        <fullName evidence="3">Secreted protein</fullName>
    </recommendedName>
</protein>
<keyword evidence="2" id="KW-1185">Reference proteome</keyword>